<dbReference type="Gene3D" id="1.10.1740.10">
    <property type="match status" value="1"/>
</dbReference>
<sequence>MPQARAQGWQIVTGGDRVTGTGDGSSAAAAALLRAWRTGDRDALEHLLAEQEPPLRALCRGMLGHPDDADDAVQETFFRALRALPTFRGDASPRTWLTRIAVNLCIEWKRARRPATAPWSDLAEEAPAPQRSPEAALLHSLRVAEALGRLPPRRRAVFLMKEQEGWSVAEIARTMGWGERQVRNELFYAHRDLANWRRREAAGKGEEA</sequence>
<keyword evidence="3" id="KW-0731">Sigma factor</keyword>
<dbReference type="InterPro" id="IPR039425">
    <property type="entry name" value="RNA_pol_sigma-70-like"/>
</dbReference>
<keyword evidence="2" id="KW-0805">Transcription regulation</keyword>
<proteinExistence type="inferred from homology"/>
<name>A0A6J4I0U4_9BACT</name>
<dbReference type="EMBL" id="CADCTO010000176">
    <property type="protein sequence ID" value="CAA9238640.1"/>
    <property type="molecule type" value="Genomic_DNA"/>
</dbReference>
<evidence type="ECO:0000313" key="8">
    <source>
        <dbReference type="EMBL" id="CAA9238640.1"/>
    </source>
</evidence>
<comment type="similarity">
    <text evidence="1">Belongs to the sigma-70 factor family. ECF subfamily.</text>
</comment>
<dbReference type="SUPFAM" id="SSF88946">
    <property type="entry name" value="Sigma2 domain of RNA polymerase sigma factors"/>
    <property type="match status" value="1"/>
</dbReference>
<evidence type="ECO:0000259" key="7">
    <source>
        <dbReference type="Pfam" id="PF08281"/>
    </source>
</evidence>
<dbReference type="InterPro" id="IPR013249">
    <property type="entry name" value="RNA_pol_sigma70_r4_t2"/>
</dbReference>
<dbReference type="SUPFAM" id="SSF88659">
    <property type="entry name" value="Sigma3 and sigma4 domains of RNA polymerase sigma factors"/>
    <property type="match status" value="1"/>
</dbReference>
<dbReference type="Pfam" id="PF04542">
    <property type="entry name" value="Sigma70_r2"/>
    <property type="match status" value="1"/>
</dbReference>
<dbReference type="InterPro" id="IPR007627">
    <property type="entry name" value="RNA_pol_sigma70_r2"/>
</dbReference>
<keyword evidence="5" id="KW-0804">Transcription</keyword>
<organism evidence="8">
    <name type="scientific">uncultured Armatimonadetes bacterium</name>
    <dbReference type="NCBI Taxonomy" id="157466"/>
    <lineage>
        <taxon>Bacteria</taxon>
        <taxon>Bacillati</taxon>
        <taxon>Armatimonadota</taxon>
        <taxon>environmental samples</taxon>
    </lineage>
</organism>
<keyword evidence="4" id="KW-0238">DNA-binding</keyword>
<feature type="domain" description="RNA polymerase sigma factor 70 region 4 type 2" evidence="7">
    <location>
        <begin position="141"/>
        <end position="187"/>
    </location>
</feature>
<dbReference type="InterPro" id="IPR013324">
    <property type="entry name" value="RNA_pol_sigma_r3/r4-like"/>
</dbReference>
<evidence type="ECO:0008006" key="9">
    <source>
        <dbReference type="Google" id="ProtNLM"/>
    </source>
</evidence>
<dbReference type="InterPro" id="IPR036388">
    <property type="entry name" value="WH-like_DNA-bd_sf"/>
</dbReference>
<dbReference type="InterPro" id="IPR013325">
    <property type="entry name" value="RNA_pol_sigma_r2"/>
</dbReference>
<dbReference type="InterPro" id="IPR014284">
    <property type="entry name" value="RNA_pol_sigma-70_dom"/>
</dbReference>
<accession>A0A6J4I0U4</accession>
<evidence type="ECO:0000256" key="4">
    <source>
        <dbReference type="ARBA" id="ARBA00023125"/>
    </source>
</evidence>
<dbReference type="Gene3D" id="1.10.10.10">
    <property type="entry name" value="Winged helix-like DNA-binding domain superfamily/Winged helix DNA-binding domain"/>
    <property type="match status" value="1"/>
</dbReference>
<evidence type="ECO:0000256" key="5">
    <source>
        <dbReference type="ARBA" id="ARBA00023163"/>
    </source>
</evidence>
<feature type="domain" description="RNA polymerase sigma-70 region 2" evidence="6">
    <location>
        <begin position="52"/>
        <end position="113"/>
    </location>
</feature>
<dbReference type="Pfam" id="PF08281">
    <property type="entry name" value="Sigma70_r4_2"/>
    <property type="match status" value="1"/>
</dbReference>
<protein>
    <recommendedName>
        <fullName evidence="9">RNA polymerase ECF-type sigma factor</fullName>
    </recommendedName>
</protein>
<dbReference type="PANTHER" id="PTHR43133:SF8">
    <property type="entry name" value="RNA POLYMERASE SIGMA FACTOR HI_1459-RELATED"/>
    <property type="match status" value="1"/>
</dbReference>
<dbReference type="NCBIfam" id="TIGR02937">
    <property type="entry name" value="sigma70-ECF"/>
    <property type="match status" value="1"/>
</dbReference>
<evidence type="ECO:0000256" key="1">
    <source>
        <dbReference type="ARBA" id="ARBA00010641"/>
    </source>
</evidence>
<dbReference type="AlphaFoldDB" id="A0A6J4I0U4"/>
<dbReference type="GO" id="GO:0003677">
    <property type="term" value="F:DNA binding"/>
    <property type="evidence" value="ECO:0007669"/>
    <property type="project" value="UniProtKB-KW"/>
</dbReference>
<evidence type="ECO:0000256" key="2">
    <source>
        <dbReference type="ARBA" id="ARBA00023015"/>
    </source>
</evidence>
<gene>
    <name evidence="8" type="ORF">AVDCRST_MAG63-1334</name>
</gene>
<dbReference type="PANTHER" id="PTHR43133">
    <property type="entry name" value="RNA POLYMERASE ECF-TYPE SIGMA FACTO"/>
    <property type="match status" value="1"/>
</dbReference>
<reference evidence="8" key="1">
    <citation type="submission" date="2020-02" db="EMBL/GenBank/DDBJ databases">
        <authorList>
            <person name="Meier V. D."/>
        </authorList>
    </citation>
    <scope>NUCLEOTIDE SEQUENCE</scope>
    <source>
        <strain evidence="8">AVDCRST_MAG63</strain>
    </source>
</reference>
<dbReference type="GO" id="GO:0016987">
    <property type="term" value="F:sigma factor activity"/>
    <property type="evidence" value="ECO:0007669"/>
    <property type="project" value="UniProtKB-KW"/>
</dbReference>
<evidence type="ECO:0000256" key="3">
    <source>
        <dbReference type="ARBA" id="ARBA00023082"/>
    </source>
</evidence>
<evidence type="ECO:0000259" key="6">
    <source>
        <dbReference type="Pfam" id="PF04542"/>
    </source>
</evidence>
<dbReference type="GO" id="GO:0006352">
    <property type="term" value="P:DNA-templated transcription initiation"/>
    <property type="evidence" value="ECO:0007669"/>
    <property type="project" value="InterPro"/>
</dbReference>